<sequence>MNVLRDPEVVPPTKRRFPRRDFFSTGNFKGSPRKAMLLARLLPGMTLKEALLQMDLSLKKPGSPIRALVHRVACNLRHNYAIRDPLDNVKITEAWVGKGHYKKQIKIHGRGRFGIMYKKEAHVRIRVAPALAQSRRATLRHFAAWLKEAKTQKLNPNTMPNSRKVAYTLPPWSRRPWKYVERPHWYDPERAYPAAR</sequence>
<evidence type="ECO:0000313" key="5">
    <source>
        <dbReference type="EMBL" id="RKO96264.1"/>
    </source>
</evidence>
<name>A0A4P9X5M2_9FUNG</name>
<dbReference type="PANTHER" id="PTHR13501">
    <property type="entry name" value="CHLOROPLAST 50S RIBOSOMAL PROTEIN L22-RELATED"/>
    <property type="match status" value="1"/>
</dbReference>
<accession>A0A4P9X5M2</accession>
<comment type="similarity">
    <text evidence="1 4">Belongs to the universal ribosomal protein uL22 family.</text>
</comment>
<dbReference type="EMBL" id="ML014216">
    <property type="protein sequence ID" value="RKP00434.1"/>
    <property type="molecule type" value="Genomic_DNA"/>
</dbReference>
<dbReference type="PROSITE" id="PS00464">
    <property type="entry name" value="RIBOSOMAL_L22"/>
    <property type="match status" value="1"/>
</dbReference>
<dbReference type="OrthoDB" id="416470at2759"/>
<dbReference type="Proteomes" id="UP000268535">
    <property type="component" value="Unassembled WGS sequence"/>
</dbReference>
<evidence type="ECO:0000313" key="7">
    <source>
        <dbReference type="Proteomes" id="UP000268535"/>
    </source>
</evidence>
<evidence type="ECO:0000313" key="8">
    <source>
        <dbReference type="Proteomes" id="UP000274922"/>
    </source>
</evidence>
<dbReference type="STRING" id="1555241.A0A4P9X5M2"/>
<dbReference type="InterPro" id="IPR001063">
    <property type="entry name" value="Ribosomal_uL22"/>
</dbReference>
<reference evidence="7 8" key="1">
    <citation type="journal article" date="2018" name="Nat. Microbiol.">
        <title>Leveraging single-cell genomics to expand the fungal tree of life.</title>
        <authorList>
            <person name="Ahrendt S.R."/>
            <person name="Quandt C.A."/>
            <person name="Ciobanu D."/>
            <person name="Clum A."/>
            <person name="Salamov A."/>
            <person name="Andreopoulos B."/>
            <person name="Cheng J.F."/>
            <person name="Woyke T."/>
            <person name="Pelin A."/>
            <person name="Henrissat B."/>
            <person name="Reynolds N.K."/>
            <person name="Benny G.L."/>
            <person name="Smith M.E."/>
            <person name="James T.Y."/>
            <person name="Grigoriev I.V."/>
        </authorList>
    </citation>
    <scope>NUCLEOTIDE SEQUENCE [LARGE SCALE GENOMIC DNA]</scope>
    <source>
        <strain evidence="7 8">ATCC 52028</strain>
    </source>
</reference>
<evidence type="ECO:0000313" key="6">
    <source>
        <dbReference type="EMBL" id="RKP00434.1"/>
    </source>
</evidence>
<organism evidence="6 8">
    <name type="scientific">Caulochytrium protostelioides</name>
    <dbReference type="NCBI Taxonomy" id="1555241"/>
    <lineage>
        <taxon>Eukaryota</taxon>
        <taxon>Fungi</taxon>
        <taxon>Fungi incertae sedis</taxon>
        <taxon>Chytridiomycota</taxon>
        <taxon>Chytridiomycota incertae sedis</taxon>
        <taxon>Chytridiomycetes</taxon>
        <taxon>Caulochytriales</taxon>
        <taxon>Caulochytriaceae</taxon>
        <taxon>Caulochytrium</taxon>
    </lineage>
</organism>
<evidence type="ECO:0000256" key="2">
    <source>
        <dbReference type="ARBA" id="ARBA00022980"/>
    </source>
</evidence>
<reference evidence="5" key="3">
    <citation type="submission" date="2018-08" db="EMBL/GenBank/DDBJ databases">
        <title>Leveraging single-cell genomics to expand the Fungal Tree of Life.</title>
        <authorList>
            <consortium name="DOE Joint Genome Institute"/>
            <person name="Ahrendt S.R."/>
            <person name="Quandt C.A."/>
            <person name="Ciobanu D."/>
            <person name="Clum A."/>
            <person name="Salamov A."/>
            <person name="Andreopoulos B."/>
            <person name="Cheng J.-F."/>
            <person name="Woyke T."/>
            <person name="Pelin A."/>
            <person name="Henrissat B."/>
            <person name="Reynolds N."/>
            <person name="Benny G.L."/>
            <person name="Smith M.E."/>
            <person name="James T.Y."/>
            <person name="Grigoriev I.V."/>
        </authorList>
    </citation>
    <scope>NUCLEOTIDE SEQUENCE</scope>
    <source>
        <strain evidence="5">ATCC 52028</strain>
    </source>
</reference>
<dbReference type="SUPFAM" id="SSF54843">
    <property type="entry name" value="Ribosomal protein L22"/>
    <property type="match status" value="1"/>
</dbReference>
<dbReference type="Proteomes" id="UP000274922">
    <property type="component" value="Unassembled WGS sequence"/>
</dbReference>
<reference evidence="6" key="2">
    <citation type="submission" date="2018-04" db="EMBL/GenBank/DDBJ databases">
        <title>Leveraging single-cell genomics to expand the Fungal Tree of Life.</title>
        <authorList>
            <consortium name="DOE Joint Genome Institute"/>
            <person name="Ahrendt S.R."/>
            <person name="Quandt C.A."/>
            <person name="Ciobanu D."/>
            <person name="Clum A."/>
            <person name="Salamov A."/>
            <person name="Andreopoulos B."/>
            <person name="Cheng J.-F."/>
            <person name="Woyke T."/>
            <person name="Pelin A."/>
            <person name="Henrissat B."/>
            <person name="Benny G.L."/>
            <person name="Smith M.E."/>
            <person name="James T.Y."/>
            <person name="Grigoriev I.V."/>
        </authorList>
    </citation>
    <scope>NUCLEOTIDE SEQUENCE</scope>
    <source>
        <strain evidence="6">ATCC 52028</strain>
    </source>
</reference>
<dbReference type="InterPro" id="IPR036394">
    <property type="entry name" value="Ribosomal_uL22_sf"/>
</dbReference>
<dbReference type="GO" id="GO:0006412">
    <property type="term" value="P:translation"/>
    <property type="evidence" value="ECO:0007669"/>
    <property type="project" value="InterPro"/>
</dbReference>
<dbReference type="InterPro" id="IPR018260">
    <property type="entry name" value="Ribosomal_uL22_CS"/>
</dbReference>
<dbReference type="PANTHER" id="PTHR13501:SF8">
    <property type="entry name" value="LARGE RIBOSOMAL SUBUNIT PROTEIN UL22M"/>
    <property type="match status" value="1"/>
</dbReference>
<dbReference type="GO" id="GO:0005762">
    <property type="term" value="C:mitochondrial large ribosomal subunit"/>
    <property type="evidence" value="ECO:0007669"/>
    <property type="project" value="TreeGrafter"/>
</dbReference>
<dbReference type="GO" id="GO:0003735">
    <property type="term" value="F:structural constituent of ribosome"/>
    <property type="evidence" value="ECO:0007669"/>
    <property type="project" value="InterPro"/>
</dbReference>
<proteinExistence type="inferred from homology"/>
<dbReference type="AlphaFoldDB" id="A0A4P9X5M2"/>
<keyword evidence="2 4" id="KW-0689">Ribosomal protein</keyword>
<dbReference type="Pfam" id="PF00237">
    <property type="entry name" value="Ribosomal_L22"/>
    <property type="match status" value="1"/>
</dbReference>
<keyword evidence="3 4" id="KW-0687">Ribonucleoprotein</keyword>
<keyword evidence="8" id="KW-1185">Reference proteome</keyword>
<gene>
    <name evidence="5" type="ORF">CAUPRSCDRAFT_8341</name>
    <name evidence="6" type="ORF">CXG81DRAFT_13234</name>
</gene>
<dbReference type="Gene3D" id="3.90.470.10">
    <property type="entry name" value="Ribosomal protein L22/L17"/>
    <property type="match status" value="1"/>
</dbReference>
<evidence type="ECO:0000256" key="1">
    <source>
        <dbReference type="ARBA" id="ARBA00009451"/>
    </source>
</evidence>
<evidence type="ECO:0000256" key="4">
    <source>
        <dbReference type="RuleBase" id="RU004005"/>
    </source>
</evidence>
<protein>
    <submittedName>
        <fullName evidence="5">Ribosomal protein L22</fullName>
    </submittedName>
</protein>
<dbReference type="EMBL" id="ML010148">
    <property type="protein sequence ID" value="RKO96264.1"/>
    <property type="molecule type" value="Genomic_DNA"/>
</dbReference>
<evidence type="ECO:0000256" key="3">
    <source>
        <dbReference type="ARBA" id="ARBA00023274"/>
    </source>
</evidence>
<dbReference type="InterPro" id="IPR047867">
    <property type="entry name" value="Ribosomal_uL22_bac/org-type"/>
</dbReference>